<feature type="transmembrane region" description="Helical" evidence="1">
    <location>
        <begin position="33"/>
        <end position="50"/>
    </location>
</feature>
<reference evidence="3 4" key="1">
    <citation type="journal article" date="2023" name="Int. J. Syst. Evol. Microbiol.">
        <title>Methylocystis iwaonis sp. nov., a type II methane-oxidizing bacterium from surface soil of a rice paddy field in Japan, and emended description of the genus Methylocystis (ex Whittenbury et al. 1970) Bowman et al. 1993.</title>
        <authorList>
            <person name="Kaise H."/>
            <person name="Sawadogo J.B."/>
            <person name="Alam M.S."/>
            <person name="Ueno C."/>
            <person name="Dianou D."/>
            <person name="Shinjo R."/>
            <person name="Asakawa S."/>
        </authorList>
    </citation>
    <scope>NUCLEOTIDE SEQUENCE [LARGE SCALE GENOMIC DNA]</scope>
    <source>
        <strain evidence="3 4">SS37A-Re</strain>
    </source>
</reference>
<proteinExistence type="predicted"/>
<evidence type="ECO:0000259" key="2">
    <source>
        <dbReference type="Pfam" id="PF04892"/>
    </source>
</evidence>
<dbReference type="Proteomes" id="UP001317629">
    <property type="component" value="Chromosome"/>
</dbReference>
<name>A0ABN6VIN1_9HYPH</name>
<gene>
    <name evidence="3" type="ORF">SS37A_30870</name>
</gene>
<accession>A0ABN6VIN1</accession>
<sequence>MIRMLAWACVLAILALSLAPGDARPHTALPGKLEHFIAYAGTGLLFSIAYRRRRTRALIWGALVIASVVLEGIQSFIPGRSPDLLDALASSTGLTVGLACGAALARLWPRA</sequence>
<organism evidence="3 4">
    <name type="scientific">Methylocystis iwaonis</name>
    <dbReference type="NCBI Taxonomy" id="2885079"/>
    <lineage>
        <taxon>Bacteria</taxon>
        <taxon>Pseudomonadati</taxon>
        <taxon>Pseudomonadota</taxon>
        <taxon>Alphaproteobacteria</taxon>
        <taxon>Hyphomicrobiales</taxon>
        <taxon>Methylocystaceae</taxon>
        <taxon>Methylocystis</taxon>
    </lineage>
</organism>
<keyword evidence="1" id="KW-0472">Membrane</keyword>
<feature type="domain" description="VanZ-like" evidence="2">
    <location>
        <begin position="31"/>
        <end position="100"/>
    </location>
</feature>
<evidence type="ECO:0000313" key="3">
    <source>
        <dbReference type="EMBL" id="BDV35558.1"/>
    </source>
</evidence>
<keyword evidence="4" id="KW-1185">Reference proteome</keyword>
<dbReference type="NCBIfam" id="NF037970">
    <property type="entry name" value="vanZ_1"/>
    <property type="match status" value="1"/>
</dbReference>
<dbReference type="Pfam" id="PF04892">
    <property type="entry name" value="VanZ"/>
    <property type="match status" value="1"/>
</dbReference>
<dbReference type="InterPro" id="IPR006976">
    <property type="entry name" value="VanZ-like"/>
</dbReference>
<protein>
    <recommendedName>
        <fullName evidence="2">VanZ-like domain-containing protein</fullName>
    </recommendedName>
</protein>
<keyword evidence="1" id="KW-0812">Transmembrane</keyword>
<dbReference type="EMBL" id="AP027142">
    <property type="protein sequence ID" value="BDV35558.1"/>
    <property type="molecule type" value="Genomic_DNA"/>
</dbReference>
<feature type="transmembrane region" description="Helical" evidence="1">
    <location>
        <begin position="89"/>
        <end position="108"/>
    </location>
</feature>
<evidence type="ECO:0000256" key="1">
    <source>
        <dbReference type="SAM" id="Phobius"/>
    </source>
</evidence>
<keyword evidence="1" id="KW-1133">Transmembrane helix</keyword>
<evidence type="ECO:0000313" key="4">
    <source>
        <dbReference type="Proteomes" id="UP001317629"/>
    </source>
</evidence>
<feature type="transmembrane region" description="Helical" evidence="1">
    <location>
        <begin position="57"/>
        <end position="77"/>
    </location>
</feature>